<comment type="caution">
    <text evidence="8">The sequence shown here is derived from an EMBL/GenBank/DDBJ whole genome shotgun (WGS) entry which is preliminary data.</text>
</comment>
<evidence type="ECO:0000256" key="1">
    <source>
        <dbReference type="ARBA" id="ARBA00004651"/>
    </source>
</evidence>
<dbReference type="RefSeq" id="WP_107001341.1">
    <property type="nucleotide sequence ID" value="NZ_JAQDZI010000003.1"/>
</dbReference>
<evidence type="ECO:0000256" key="7">
    <source>
        <dbReference type="SAM" id="Phobius"/>
    </source>
</evidence>
<feature type="transmembrane region" description="Helical" evidence="7">
    <location>
        <begin position="362"/>
        <end position="382"/>
    </location>
</feature>
<dbReference type="InterPro" id="IPR002528">
    <property type="entry name" value="MATE_fam"/>
</dbReference>
<comment type="subcellular location">
    <subcellularLocation>
        <location evidence="1">Cell membrane</location>
        <topology evidence="1">Multi-pass membrane protein</topology>
    </subcellularLocation>
</comment>
<evidence type="ECO:0000256" key="6">
    <source>
        <dbReference type="ARBA" id="ARBA00023136"/>
    </source>
</evidence>
<keyword evidence="4 7" id="KW-0812">Transmembrane</keyword>
<dbReference type="Proteomes" id="UP000241048">
    <property type="component" value="Unassembled WGS sequence"/>
</dbReference>
<evidence type="ECO:0000256" key="2">
    <source>
        <dbReference type="ARBA" id="ARBA00022448"/>
    </source>
</evidence>
<proteinExistence type="predicted"/>
<dbReference type="Pfam" id="PF01554">
    <property type="entry name" value="MatE"/>
    <property type="match status" value="2"/>
</dbReference>
<dbReference type="EMBL" id="PYLO01000004">
    <property type="protein sequence ID" value="PST36422.1"/>
    <property type="molecule type" value="Genomic_DNA"/>
</dbReference>
<dbReference type="InterPro" id="IPR048279">
    <property type="entry name" value="MdtK-like"/>
</dbReference>
<gene>
    <name evidence="8" type="ORF">C7U56_11520</name>
</gene>
<name>A0A2T3FMC8_9CLOT</name>
<dbReference type="InterPro" id="IPR052031">
    <property type="entry name" value="Membrane_Transporter-Flippase"/>
</dbReference>
<evidence type="ECO:0000256" key="4">
    <source>
        <dbReference type="ARBA" id="ARBA00022692"/>
    </source>
</evidence>
<keyword evidence="6 7" id="KW-0472">Membrane</keyword>
<feature type="transmembrane region" description="Helical" evidence="7">
    <location>
        <begin position="326"/>
        <end position="350"/>
    </location>
</feature>
<evidence type="ECO:0000256" key="5">
    <source>
        <dbReference type="ARBA" id="ARBA00022989"/>
    </source>
</evidence>
<feature type="transmembrane region" description="Helical" evidence="7">
    <location>
        <begin position="419"/>
        <end position="444"/>
    </location>
</feature>
<keyword evidence="5 7" id="KW-1133">Transmembrane helix</keyword>
<dbReference type="GO" id="GO:0015297">
    <property type="term" value="F:antiporter activity"/>
    <property type="evidence" value="ECO:0007669"/>
    <property type="project" value="InterPro"/>
</dbReference>
<evidence type="ECO:0000313" key="9">
    <source>
        <dbReference type="Proteomes" id="UP000241048"/>
    </source>
</evidence>
<keyword evidence="2" id="KW-0813">Transport</keyword>
<feature type="transmembrane region" description="Helical" evidence="7">
    <location>
        <begin position="59"/>
        <end position="82"/>
    </location>
</feature>
<dbReference type="AlphaFoldDB" id="A0A2T3FMC8"/>
<feature type="transmembrane region" description="Helical" evidence="7">
    <location>
        <begin position="139"/>
        <end position="166"/>
    </location>
</feature>
<feature type="transmembrane region" description="Helical" evidence="7">
    <location>
        <begin position="200"/>
        <end position="220"/>
    </location>
</feature>
<keyword evidence="9" id="KW-1185">Reference proteome</keyword>
<dbReference type="GO" id="GO:0005886">
    <property type="term" value="C:plasma membrane"/>
    <property type="evidence" value="ECO:0007669"/>
    <property type="project" value="UniProtKB-SubCell"/>
</dbReference>
<reference evidence="8 9" key="1">
    <citation type="submission" date="2018-03" db="EMBL/GenBank/DDBJ databases">
        <title>Lachnoclostridium SNUG30386 gen.nov., sp.nov., isolated from human faeces.</title>
        <authorList>
            <person name="Seo B."/>
            <person name="Jeon K."/>
            <person name="Ko G."/>
        </authorList>
    </citation>
    <scope>NUCLEOTIDE SEQUENCE [LARGE SCALE GENOMIC DNA]</scope>
    <source>
        <strain evidence="8 9">SNUG30386</strain>
    </source>
</reference>
<keyword evidence="3" id="KW-1003">Cell membrane</keyword>
<dbReference type="PANTHER" id="PTHR43549">
    <property type="entry name" value="MULTIDRUG RESISTANCE PROTEIN YPNP-RELATED"/>
    <property type="match status" value="1"/>
</dbReference>
<feature type="transmembrane region" description="Helical" evidence="7">
    <location>
        <begin position="21"/>
        <end position="39"/>
    </location>
</feature>
<protein>
    <submittedName>
        <fullName evidence="8">MATE family efflux transporter</fullName>
    </submittedName>
</protein>
<dbReference type="CDD" id="cd13138">
    <property type="entry name" value="MATE_yoeA_like"/>
    <property type="match status" value="1"/>
</dbReference>
<feature type="transmembrane region" description="Helical" evidence="7">
    <location>
        <begin position="103"/>
        <end position="127"/>
    </location>
</feature>
<dbReference type="NCBIfam" id="TIGR00797">
    <property type="entry name" value="matE"/>
    <property type="match status" value="1"/>
</dbReference>
<dbReference type="GO" id="GO:0042910">
    <property type="term" value="F:xenobiotic transmembrane transporter activity"/>
    <property type="evidence" value="ECO:0007669"/>
    <property type="project" value="InterPro"/>
</dbReference>
<organism evidence="8 9">
    <name type="scientific">Clostridium fessum</name>
    <dbReference type="NCBI Taxonomy" id="2126740"/>
    <lineage>
        <taxon>Bacteria</taxon>
        <taxon>Bacillati</taxon>
        <taxon>Bacillota</taxon>
        <taxon>Clostridia</taxon>
        <taxon>Eubacteriales</taxon>
        <taxon>Clostridiaceae</taxon>
        <taxon>Clostridium</taxon>
    </lineage>
</organism>
<sequence length="456" mass="49375">MSRSSQRSTIKDMTNGSPAKLILGFAVPMLMGLLFQQFYSMVDTIIVGKFLGVDALASVGSTSAINFMINGFVIGVCTGFSIPVAQRFGAQDYKDMRRFVANAGWIASCFAVIMTVIVCLMTRQILVWMQTPDNIIDGAYSYIFFVFAGIPATYLYNTLAGIIRALGDSKTPVYFLILSSLLNIALDLLFIVQIGTGTAGAAYATVISQAVSGILCLIYMKKKFEILHMHHEETRISGRHIYILCKMGVPMGLQYSITAIGSVVIQTAINSLGSIAVASVTAGQKIGMFFCCPFDALGGTMATYAGQNAGAGKVDRIRQGVRSATLIGGIYSIAACIVLTVFGGVIPLLFVDASETVVIHQAHLFLTFNSLFYIPLTIVNVWRFTIQGMGYSLLAILAGVCEMIARAMVGFLLVPIFGYIIICFASPLAWLLADAFLIPAFFYCQKHLLSEKARMD</sequence>
<evidence type="ECO:0000256" key="3">
    <source>
        <dbReference type="ARBA" id="ARBA00022475"/>
    </source>
</evidence>
<feature type="transmembrane region" description="Helical" evidence="7">
    <location>
        <begin position="173"/>
        <end position="194"/>
    </location>
</feature>
<accession>A0A2T3FMC8</accession>
<evidence type="ECO:0000313" key="8">
    <source>
        <dbReference type="EMBL" id="PST36422.1"/>
    </source>
</evidence>
<dbReference type="PANTHER" id="PTHR43549:SF3">
    <property type="entry name" value="MULTIDRUG RESISTANCE PROTEIN YPNP-RELATED"/>
    <property type="match status" value="1"/>
</dbReference>
<dbReference type="PIRSF" id="PIRSF006603">
    <property type="entry name" value="DinF"/>
    <property type="match status" value="1"/>
</dbReference>